<comment type="caution">
    <text evidence="1">The sequence shown here is derived from an EMBL/GenBank/DDBJ whole genome shotgun (WGS) entry which is preliminary data.</text>
</comment>
<dbReference type="EMBL" id="SNRW01013650">
    <property type="protein sequence ID" value="KAA6372374.1"/>
    <property type="molecule type" value="Genomic_DNA"/>
</dbReference>
<dbReference type="OrthoDB" id="193787at2759"/>
<evidence type="ECO:0000313" key="1">
    <source>
        <dbReference type="EMBL" id="KAA6372374.1"/>
    </source>
</evidence>
<sequence>MISPLAQTEPLTITSLGAYESRDRINKFRSEFDDRCTSNFGVPAPPETFNRWLFEQMTQNERSSNHPILRYPEVALVSPVVRRELEALLPCRLKSLNKFSIIKIATDLMRQSESWLRKISPMRMNNQIQQKV</sequence>
<accession>A0A5J4UQA4</accession>
<name>A0A5J4UQA4_9EUKA</name>
<dbReference type="Proteomes" id="UP000324800">
    <property type="component" value="Unassembled WGS sequence"/>
</dbReference>
<gene>
    <name evidence="1" type="ORF">EZS28_032099</name>
</gene>
<organism evidence="1 2">
    <name type="scientific">Streblomastix strix</name>
    <dbReference type="NCBI Taxonomy" id="222440"/>
    <lineage>
        <taxon>Eukaryota</taxon>
        <taxon>Metamonada</taxon>
        <taxon>Preaxostyla</taxon>
        <taxon>Oxymonadida</taxon>
        <taxon>Streblomastigidae</taxon>
        <taxon>Streblomastix</taxon>
    </lineage>
</organism>
<protein>
    <submittedName>
        <fullName evidence="1">Uncharacterized protein</fullName>
    </submittedName>
</protein>
<proteinExistence type="predicted"/>
<dbReference type="AlphaFoldDB" id="A0A5J4UQA4"/>
<reference evidence="1 2" key="1">
    <citation type="submission" date="2019-03" db="EMBL/GenBank/DDBJ databases">
        <title>Single cell metagenomics reveals metabolic interactions within the superorganism composed of flagellate Streblomastix strix and complex community of Bacteroidetes bacteria on its surface.</title>
        <authorList>
            <person name="Treitli S.C."/>
            <person name="Kolisko M."/>
            <person name="Husnik F."/>
            <person name="Keeling P."/>
            <person name="Hampl V."/>
        </authorList>
    </citation>
    <scope>NUCLEOTIDE SEQUENCE [LARGE SCALE GENOMIC DNA]</scope>
    <source>
        <strain evidence="1">ST1C</strain>
    </source>
</reference>
<evidence type="ECO:0000313" key="2">
    <source>
        <dbReference type="Proteomes" id="UP000324800"/>
    </source>
</evidence>